<dbReference type="AlphaFoldDB" id="A0A4Y7KZC8"/>
<name>A0A4Y7KZC8_PAPSO</name>
<evidence type="ECO:0000313" key="2">
    <source>
        <dbReference type="EMBL" id="RZC78663.1"/>
    </source>
</evidence>
<dbReference type="EMBL" id="CM010723">
    <property type="protein sequence ID" value="RZC78663.1"/>
    <property type="molecule type" value="Genomic_DNA"/>
</dbReference>
<proteinExistence type="predicted"/>
<dbReference type="NCBIfam" id="TIGR01640">
    <property type="entry name" value="F_box_assoc_1"/>
    <property type="match status" value="1"/>
</dbReference>
<dbReference type="Gramene" id="RZC78663">
    <property type="protein sequence ID" value="RZC78663"/>
    <property type="gene ID" value="C5167_002881"/>
</dbReference>
<dbReference type="InterPro" id="IPR017451">
    <property type="entry name" value="F-box-assoc_interact_dom"/>
</dbReference>
<organism evidence="2 3">
    <name type="scientific">Papaver somniferum</name>
    <name type="common">Opium poppy</name>
    <dbReference type="NCBI Taxonomy" id="3469"/>
    <lineage>
        <taxon>Eukaryota</taxon>
        <taxon>Viridiplantae</taxon>
        <taxon>Streptophyta</taxon>
        <taxon>Embryophyta</taxon>
        <taxon>Tracheophyta</taxon>
        <taxon>Spermatophyta</taxon>
        <taxon>Magnoliopsida</taxon>
        <taxon>Ranunculales</taxon>
        <taxon>Papaveraceae</taxon>
        <taxon>Papaveroideae</taxon>
        <taxon>Papaver</taxon>
    </lineage>
</organism>
<evidence type="ECO:0000313" key="3">
    <source>
        <dbReference type="Proteomes" id="UP000316621"/>
    </source>
</evidence>
<keyword evidence="3" id="KW-1185">Reference proteome</keyword>
<protein>
    <recommendedName>
        <fullName evidence="1">F-box associated beta-propeller type 3 domain-containing protein</fullName>
    </recommendedName>
</protein>
<reference evidence="2 3" key="1">
    <citation type="journal article" date="2018" name="Science">
        <title>The opium poppy genome and morphinan production.</title>
        <authorList>
            <person name="Guo L."/>
            <person name="Winzer T."/>
            <person name="Yang X."/>
            <person name="Li Y."/>
            <person name="Ning Z."/>
            <person name="He Z."/>
            <person name="Teodor R."/>
            <person name="Lu Y."/>
            <person name="Bowser T.A."/>
            <person name="Graham I.A."/>
            <person name="Ye K."/>
        </authorList>
    </citation>
    <scope>NUCLEOTIDE SEQUENCE [LARGE SCALE GENOMIC DNA]</scope>
    <source>
        <strain evidence="3">cv. HN1</strain>
        <tissue evidence="2">Leaves</tissue>
    </source>
</reference>
<dbReference type="Pfam" id="PF08268">
    <property type="entry name" value="FBA_3"/>
    <property type="match status" value="1"/>
</dbReference>
<dbReference type="PANTHER" id="PTHR31672">
    <property type="entry name" value="BNACNNG10540D PROTEIN"/>
    <property type="match status" value="1"/>
</dbReference>
<gene>
    <name evidence="2" type="ORF">C5167_002881</name>
</gene>
<sequence length="797" mass="90977">MSGEALRDYKLQDLRCPDNALVSAEPLQGVATEGFADSTVVSLATAAPSYGCKFHVVVPDAAAMEKETDRKQETHNFLSNKSVRYIKECLSGFGARRKEMADYNPINSLPTEITLSIFSRLPGESHLQRQRGYVPHGLVQQQQQQHKPSDSETMSFVAFDRHTQVFWYLEYHDNGDRISDKRTNNYRIKTINMKFPADRCVKRIQGLVGSDNGLICLSLKLPPEYSVIPAYQNKVAHSPNETLCICNPITREFVTLPGILIDKKRSVDDGVHIVHGFGYHPLTNEYKVVRICYVGDRKSKSPSYRGQAEVYTIGSGCGWISVAETNLRPRYIGDPTGVCVNGALHWICDDSANIMVFDLATEKFHFLSAPTEQIHDARRIYVMRGCLCYVCYDPTDKLLRLYFLKKYYKSWSWKREFTIPLEMLHHIRFFMFSITKMGEILLINNGRDQVLGYPSQRTEISQKGFKLDATTDLRVPLPYIKTFVSLEALGETNVKKIALERSMCKDKQESFDVDRPVSPAGLLRQTKKPRKEGRRLRYCLDPSGSYTDIGVGGLSRLQRFIARLVREDSYISPKLESARRILESTKLLESTYESTETNDLVMDKIIVTKSEPSIHDTIRMSCESIQKRLLEVQNARYSVPNSILENEDNFYNQDDEVKIESSDLETLDLEKENELVEMSEDEADLEESIDHFQKSDDLEIREVVTSLSRDPENSKFGGDYNSPCALTLRKIPHLGLDICASTILQDYLHTLFPEPSCVHKKVQLIETHPSVNVELRNQSEWMETSIESIHKSTELRC</sequence>
<dbReference type="PANTHER" id="PTHR31672:SF13">
    <property type="entry name" value="F-BOX PROTEIN CPR30-LIKE"/>
    <property type="match status" value="1"/>
</dbReference>
<dbReference type="Proteomes" id="UP000316621">
    <property type="component" value="Chromosome 9"/>
</dbReference>
<evidence type="ECO:0000259" key="1">
    <source>
        <dbReference type="Pfam" id="PF08268"/>
    </source>
</evidence>
<feature type="domain" description="F-box associated beta-propeller type 3" evidence="1">
    <location>
        <begin position="187"/>
        <end position="445"/>
    </location>
</feature>
<dbReference type="InterPro" id="IPR050796">
    <property type="entry name" value="SCF_F-box_component"/>
</dbReference>
<accession>A0A4Y7KZC8</accession>
<dbReference type="InterPro" id="IPR013187">
    <property type="entry name" value="F-box-assoc_dom_typ3"/>
</dbReference>